<evidence type="ECO:0000313" key="1">
    <source>
        <dbReference type="EMBL" id="CAF4080855.1"/>
    </source>
</evidence>
<dbReference type="Proteomes" id="UP000663823">
    <property type="component" value="Unassembled WGS sequence"/>
</dbReference>
<proteinExistence type="predicted"/>
<gene>
    <name evidence="1" type="ORF">OTI717_LOCUS33186</name>
</gene>
<accession>A0A819UJ15</accession>
<dbReference type="EMBL" id="CAJOAX010010753">
    <property type="protein sequence ID" value="CAF4080855.1"/>
    <property type="molecule type" value="Genomic_DNA"/>
</dbReference>
<reference evidence="1" key="1">
    <citation type="submission" date="2021-02" db="EMBL/GenBank/DDBJ databases">
        <authorList>
            <person name="Nowell W R."/>
        </authorList>
    </citation>
    <scope>NUCLEOTIDE SEQUENCE</scope>
</reference>
<dbReference type="AlphaFoldDB" id="A0A819UJ15"/>
<organism evidence="1 2">
    <name type="scientific">Rotaria sordida</name>
    <dbReference type="NCBI Taxonomy" id="392033"/>
    <lineage>
        <taxon>Eukaryota</taxon>
        <taxon>Metazoa</taxon>
        <taxon>Spiralia</taxon>
        <taxon>Gnathifera</taxon>
        <taxon>Rotifera</taxon>
        <taxon>Eurotatoria</taxon>
        <taxon>Bdelloidea</taxon>
        <taxon>Philodinida</taxon>
        <taxon>Philodinidae</taxon>
        <taxon>Rotaria</taxon>
    </lineage>
</organism>
<name>A0A819UJ15_9BILA</name>
<comment type="caution">
    <text evidence="1">The sequence shown here is derived from an EMBL/GenBank/DDBJ whole genome shotgun (WGS) entry which is preliminary data.</text>
</comment>
<evidence type="ECO:0000313" key="2">
    <source>
        <dbReference type="Proteomes" id="UP000663823"/>
    </source>
</evidence>
<protein>
    <submittedName>
        <fullName evidence="1">Uncharacterized protein</fullName>
    </submittedName>
</protein>
<sequence>MKFDRIKYSKDIWSTINRYKNIFDRFDFYGSFIVDEEDLSHVKISSDEKFDYHIEGDISSHPDNCYFHIYSLPFTFDKLYGFTSCDELSSRTSYISVRHLCFTETHLHDRCLSFEFLSKRMPYLISIDCIAPFNHGSVHNKTIPVLIIDHGIFHRVNYLRFKTYCCDKYCDCRNVLPQLLTRMPNLRSLTTSDDAFLRSNHLLPHITQLNWSEWGFKSFDILIKHVPHLTILALGDIKPYIGELSRTISFLFLKLPSLKLLLFQFSPDRSNDRTPYRKMIQESFITAQNMNNHLRHLRLDFEYEGIVFYLEN</sequence>